<dbReference type="InterPro" id="IPR051541">
    <property type="entry name" value="PTS_SugarTrans_NitroReg"/>
</dbReference>
<dbReference type="STRING" id="188906.SAMN04488526_0491"/>
<accession>A0A1H7GQE1</accession>
<dbReference type="PROSITE" id="PS51094">
    <property type="entry name" value="PTS_EIIA_TYPE_2"/>
    <property type="match status" value="1"/>
</dbReference>
<dbReference type="PANTHER" id="PTHR47738:SF1">
    <property type="entry name" value="NITROGEN REGULATORY PROTEIN"/>
    <property type="match status" value="1"/>
</dbReference>
<dbReference type="SUPFAM" id="SSF55804">
    <property type="entry name" value="Phoshotransferase/anion transport protein"/>
    <property type="match status" value="1"/>
</dbReference>
<dbReference type="InterPro" id="IPR016152">
    <property type="entry name" value="PTrfase/Anion_transptr"/>
</dbReference>
<dbReference type="AlphaFoldDB" id="A0A1H7GQE1"/>
<dbReference type="Proteomes" id="UP000199283">
    <property type="component" value="Unassembled WGS sequence"/>
</dbReference>
<dbReference type="OrthoDB" id="95460at2"/>
<feature type="domain" description="PTS EIIA type-2" evidence="1">
    <location>
        <begin position="5"/>
        <end position="148"/>
    </location>
</feature>
<sequence length="155" mass="16318">MQLSEILAPGAVKVLPKASSKKRLFCDLAEIVQDLHGVDYNSAFSALQEREALGTTGVGGGVALPHARLEGLDQVHGVFVRLETPLDFDATDRKPVDLIFSLFAPEGAGVAHLKALALVSRTLREASVCAKLRANGDPAILYTVLTEAQASVAAA</sequence>
<evidence type="ECO:0000259" key="1">
    <source>
        <dbReference type="PROSITE" id="PS51094"/>
    </source>
</evidence>
<dbReference type="PROSITE" id="PS00372">
    <property type="entry name" value="PTS_EIIA_TYPE_2_HIS"/>
    <property type="match status" value="1"/>
</dbReference>
<reference evidence="2 3" key="1">
    <citation type="submission" date="2016-10" db="EMBL/GenBank/DDBJ databases">
        <authorList>
            <person name="de Groot N.N."/>
        </authorList>
    </citation>
    <scope>NUCLEOTIDE SEQUENCE [LARGE SCALE GENOMIC DNA]</scope>
    <source>
        <strain evidence="2 3">DSM 14858</strain>
    </source>
</reference>
<organism evidence="2 3">
    <name type="scientific">Jannaschia helgolandensis</name>
    <dbReference type="NCBI Taxonomy" id="188906"/>
    <lineage>
        <taxon>Bacteria</taxon>
        <taxon>Pseudomonadati</taxon>
        <taxon>Pseudomonadota</taxon>
        <taxon>Alphaproteobacteria</taxon>
        <taxon>Rhodobacterales</taxon>
        <taxon>Roseobacteraceae</taxon>
        <taxon>Jannaschia</taxon>
    </lineage>
</organism>
<dbReference type="Pfam" id="PF00359">
    <property type="entry name" value="PTS_EIIA_2"/>
    <property type="match status" value="1"/>
</dbReference>
<proteinExistence type="predicted"/>
<dbReference type="PANTHER" id="PTHR47738">
    <property type="entry name" value="PTS SYSTEM FRUCTOSE-LIKE EIIA COMPONENT-RELATED"/>
    <property type="match status" value="1"/>
</dbReference>
<evidence type="ECO:0000313" key="2">
    <source>
        <dbReference type="EMBL" id="SEK40373.1"/>
    </source>
</evidence>
<dbReference type="InterPro" id="IPR002178">
    <property type="entry name" value="PTS_EIIA_type-2_dom"/>
</dbReference>
<dbReference type="EMBL" id="FNZQ01000001">
    <property type="protein sequence ID" value="SEK40373.1"/>
    <property type="molecule type" value="Genomic_DNA"/>
</dbReference>
<protein>
    <submittedName>
        <fullName evidence="2">PTS IIA-like nitrogen-regulatory protein PtsN</fullName>
    </submittedName>
</protein>
<dbReference type="GO" id="GO:0030295">
    <property type="term" value="F:protein kinase activator activity"/>
    <property type="evidence" value="ECO:0007669"/>
    <property type="project" value="TreeGrafter"/>
</dbReference>
<name>A0A1H7GQE1_9RHOB</name>
<gene>
    <name evidence="2" type="ORF">SAMN04488526_0491</name>
</gene>
<keyword evidence="3" id="KW-1185">Reference proteome</keyword>
<dbReference type="RefSeq" id="WP_092759434.1">
    <property type="nucleotide sequence ID" value="NZ_CAXBJT010000043.1"/>
</dbReference>
<dbReference type="Gene3D" id="3.40.930.10">
    <property type="entry name" value="Mannitol-specific EII, Chain A"/>
    <property type="match status" value="1"/>
</dbReference>
<evidence type="ECO:0000313" key="3">
    <source>
        <dbReference type="Proteomes" id="UP000199283"/>
    </source>
</evidence>